<feature type="region of interest" description="Disordered" evidence="11">
    <location>
        <begin position="1"/>
        <end position="24"/>
    </location>
</feature>
<evidence type="ECO:0000256" key="7">
    <source>
        <dbReference type="ARBA" id="ARBA00022833"/>
    </source>
</evidence>
<dbReference type="EMBL" id="JBDFQZ010000011">
    <property type="protein sequence ID" value="KAK9676602.1"/>
    <property type="molecule type" value="Genomic_DNA"/>
</dbReference>
<dbReference type="EMBL" id="JBDFQZ010000011">
    <property type="protein sequence ID" value="KAK9676607.1"/>
    <property type="molecule type" value="Genomic_DNA"/>
</dbReference>
<feature type="compositionally biased region" description="Low complexity" evidence="11">
    <location>
        <begin position="8"/>
        <end position="24"/>
    </location>
</feature>
<keyword evidence="14" id="KW-1185">Reference proteome</keyword>
<dbReference type="SMART" id="SM00396">
    <property type="entry name" value="ZnF_UBR1"/>
    <property type="match status" value="1"/>
</dbReference>
<accession>A0AAW1HJY1</accession>
<evidence type="ECO:0000256" key="8">
    <source>
        <dbReference type="ARBA" id="ARBA00046341"/>
    </source>
</evidence>
<evidence type="ECO:0000256" key="5">
    <source>
        <dbReference type="ARBA" id="ARBA00022771"/>
    </source>
</evidence>
<dbReference type="PROSITE" id="PS51157">
    <property type="entry name" value="ZF_UBR"/>
    <property type="match status" value="1"/>
</dbReference>
<dbReference type="EMBL" id="JBDFQZ010000011">
    <property type="protein sequence ID" value="KAK9676606.1"/>
    <property type="molecule type" value="Genomic_DNA"/>
</dbReference>
<evidence type="ECO:0000259" key="12">
    <source>
        <dbReference type="PROSITE" id="PS51157"/>
    </source>
</evidence>
<evidence type="ECO:0000313" key="13">
    <source>
        <dbReference type="EMBL" id="KAK9676606.1"/>
    </source>
</evidence>
<comment type="similarity">
    <text evidence="8 10">Belongs to the E3 ubiquitin-protein ligase UBR1-like family.</text>
</comment>
<comment type="function">
    <text evidence="10">Ubiquitin ligase protein which is a component of the N-end rule pathway. Recognizes and binds to proteins bearing specific N-terminal residues that are destabilizing according to the N-end rule, leading to their ubiquitination and subsequent degradation.</text>
</comment>
<evidence type="ECO:0000256" key="2">
    <source>
        <dbReference type="ARBA" id="ARBA00004906"/>
    </source>
</evidence>
<evidence type="ECO:0000256" key="6">
    <source>
        <dbReference type="ARBA" id="ARBA00022786"/>
    </source>
</evidence>
<feature type="domain" description="UBR-type" evidence="12">
    <location>
        <begin position="136"/>
        <end position="206"/>
    </location>
</feature>
<keyword evidence="6 10" id="KW-0833">Ubl conjugation pathway</keyword>
<dbReference type="InterPro" id="IPR036390">
    <property type="entry name" value="WH_DNA-bd_sf"/>
</dbReference>
<dbReference type="GO" id="GO:0071596">
    <property type="term" value="P:ubiquitin-dependent protein catabolic process via the N-end rule pathway"/>
    <property type="evidence" value="ECO:0007669"/>
    <property type="project" value="UniProtKB-UniRule"/>
</dbReference>
<dbReference type="GO" id="GO:0008270">
    <property type="term" value="F:zinc ion binding"/>
    <property type="evidence" value="ECO:0007669"/>
    <property type="project" value="UniProtKB-UniRule"/>
</dbReference>
<feature type="compositionally biased region" description="Basic and acidic residues" evidence="11">
    <location>
        <begin position="1184"/>
        <end position="1194"/>
    </location>
</feature>
<sequence length="2044" mass="227836">MDIDSPQSSGGSASSAASSAASDSASSLSSRDRVLQGLAIFGVPENYFEDHQPGLVSFVKNNKRILPEIVSAILPTDVDIANAVNEGTSGSRKALDCPNLRDQYCESLLWLKWLMFEDDPSIALKNLASASVDQRGVCGAVWGKNDLAFRCRTCENDPTCAICVPCFQNGNHENHDYSIIYTGGGCCDCGDETAWKLEGFCSKHKGAEQIVPLADEIASTVGPVLDVLFKCWKDKLMHAEATARENLDVSDHSTERRKVANVLSYVVVEMLLDFCCQSESLLSFVAKRLIITADLLNLLVRAERFLSVDVTKKLHELLLKLLAEPMFKFEFAKVFIDYYPVTVAEVLKASNETISKKYPLLSTFAVQIFTVPTLTPRLVKEWNLLAMLLKCFGDILLHCCGEEGQFQFNKWVSVFETCVRVMEDIRFVLSHSDVAEYVTHERPDILKAWLQTLSLMQGINPLKRETGIHIEEENEHVHFPFLMCNSAAKIHSLLVKGAFSVSSSDDTNQRDFIEKKDEDIDEAFSHRQAKVGRLSGESSVSSSAAPSSVSDSASQIFVWQHNYIVLPSVLKLTSESLRVIDSWLARSNILASGTVGVSHINLLDLKETLLALKKGKYIPGPSVSPCGMVEESFITSYGGQYSGTNEGQTLTCCPMDTGAMQHDSIMETESSIGTDAFSLLSLSEWPDIDYDVSSQEISLHIPLHWLLSLILRVALRNDFGEAVETHKRVFDSTNPLSDCPDIFQSILKGCHPSGFSSFMMEHPLQNRVFCSQIRAGMWRRNGDSAYTCFDWYRSIRWSDHELEEDLFLLQICAAFAPPDLYVKRLLQRFQLSSYLLLDLKCSSEYEPVLIQELLTLIIQIVQERRFCGLTAFENLQRELIFKLAIGDATHSQLVKNLPKDLSKLDILQEVLDRIAEYSNPSGMNQGKYSLRLPYWKLLDLYHPFWNPRELQVAEERYSRFCGVSALSAQLPRWLNIYQPLIGIARIATCGTVLKLIRAVVFFAVYTDRSAESRAPDGVLVTALHLLSLALDIFCLQKKSGLSDHDGDFISTLAVATEEIGLEMVDEPYQHSLLSLLVLLMRMHKKESADNLVETGNFNLSSLVEKLLKRFAGVDPNCLMKLQQLAPEIVSCQTTERHNLSSASDSEKRKMKARERQAAILAKMKAEQSKFLATLNSTDDTSDDSSLRKEEHASEDAQPEAHVCCLCHDPNSNNAVSFLILLQKSRLVNFVNRGPPSWDRAWQSDWSGSSQRAAANPLSRYSNNVETSSASELSQIVEGAINEFAHQAHPAELNSFLDYIKLQFPEMRRINLPGNSSDKRAKNAVYSLENLEKEIFLSVHKEISSSVHDTDLMIDGIGVCSTGVGVPSYDEDTLLLGKYIASLTTDSKDPSEDNNSQRVESSGQFFSYDGYGPSDCDGVHISSCGHAVHQECLDRYLSSLKDRYIRRMVFEGGDIVDPDQGEFLCPVCRRLANSTIPAFPGDSSKLLEQHLASIFSSPTSSASAKECGLLRLPYALSMLRSAASVVVKGDALKALPMPRHLRIKRSLIPFFEVLRRMYFLGKQGVLTGSGRVSPTALMWDTLKYSLVSTEIAARCGKNCLAARAGLNSLYDEFRSYGGFILPLLLRTIRSVRSKNIPDLLLRFRGLQHFSASICSGVSHGTCYGRASGHEGKIWSLLKHTNSDLFPDMQFWGQASDPVLTRDPFSTLMWILFCLPSPFLSSKESLLSLIHLFYGVAVSQAIITFCSHSQSNANETGFNDCLVSDIANLARESAFTKQFFLSKYVDPSCSMKHLIDNLSLPYLRRCSLLWKLLFSPGASPFPSVVEDIGGSLNTSGGQEVSGGDMDEICELRNMFSIPPLDIVLKDKNLRSMVLKWFHHFANGFEDVVFRSALYSTPSIPFRLMNLPLVYQDLVQRYVKAQCPDCKAVHGEPALCLFCGRLCSPAWKPCCRESGCQAHSLACGAGTGVFLLIRKTTILLQRNARQAPWPSLYLDAFGEEDNDMQRGKPLFLNEERYAVLTYMVASHGIDRSSKVLRQTRIGTLFLV</sequence>
<comment type="caution">
    <text evidence="13">The sequence shown here is derived from an EMBL/GenBank/DDBJ whole genome shotgun (WGS) entry which is preliminary data.</text>
</comment>
<comment type="pathway">
    <text evidence="2 10">Protein modification; protein ubiquitination.</text>
</comment>
<dbReference type="Gene3D" id="2.10.110.30">
    <property type="match status" value="1"/>
</dbReference>
<dbReference type="Proteomes" id="UP001443914">
    <property type="component" value="Unassembled WGS sequence"/>
</dbReference>
<feature type="region of interest" description="Disordered" evidence="11">
    <location>
        <begin position="1171"/>
        <end position="1194"/>
    </location>
</feature>
<keyword evidence="4 10" id="KW-0479">Metal-binding</keyword>
<dbReference type="GO" id="GO:0061630">
    <property type="term" value="F:ubiquitin protein ligase activity"/>
    <property type="evidence" value="ECO:0007669"/>
    <property type="project" value="UniProtKB-UniRule"/>
</dbReference>
<dbReference type="SUPFAM" id="SSF46785">
    <property type="entry name" value="Winged helix' DNA-binding domain"/>
    <property type="match status" value="1"/>
</dbReference>
<dbReference type="InterPro" id="IPR055194">
    <property type="entry name" value="UBR1-like_WH"/>
</dbReference>
<evidence type="ECO:0000256" key="3">
    <source>
        <dbReference type="ARBA" id="ARBA00022679"/>
    </source>
</evidence>
<evidence type="ECO:0000313" key="14">
    <source>
        <dbReference type="Proteomes" id="UP001443914"/>
    </source>
</evidence>
<dbReference type="CDD" id="cd16482">
    <property type="entry name" value="RING-H2_UBR1-like"/>
    <property type="match status" value="1"/>
</dbReference>
<evidence type="ECO:0000256" key="11">
    <source>
        <dbReference type="SAM" id="MobiDB-lite"/>
    </source>
</evidence>
<dbReference type="PANTHER" id="PTHR21497">
    <property type="entry name" value="UBIQUITIN LIGASE E3 ALPHA-RELATED"/>
    <property type="match status" value="1"/>
</dbReference>
<dbReference type="InterPro" id="IPR044046">
    <property type="entry name" value="E3_ligase_UBR-like_C"/>
</dbReference>
<dbReference type="GO" id="GO:0000151">
    <property type="term" value="C:ubiquitin ligase complex"/>
    <property type="evidence" value="ECO:0007669"/>
    <property type="project" value="TreeGrafter"/>
</dbReference>
<organism evidence="13 14">
    <name type="scientific">Saponaria officinalis</name>
    <name type="common">Common soapwort</name>
    <name type="synonym">Lychnis saponaria</name>
    <dbReference type="NCBI Taxonomy" id="3572"/>
    <lineage>
        <taxon>Eukaryota</taxon>
        <taxon>Viridiplantae</taxon>
        <taxon>Streptophyta</taxon>
        <taxon>Embryophyta</taxon>
        <taxon>Tracheophyta</taxon>
        <taxon>Spermatophyta</taxon>
        <taxon>Magnoliopsida</taxon>
        <taxon>eudicotyledons</taxon>
        <taxon>Gunneridae</taxon>
        <taxon>Pentapetalae</taxon>
        <taxon>Caryophyllales</taxon>
        <taxon>Caryophyllaceae</taxon>
        <taxon>Caryophylleae</taxon>
        <taxon>Saponaria</taxon>
    </lineage>
</organism>
<feature type="zinc finger region" description="UBR-type" evidence="9">
    <location>
        <begin position="136"/>
        <end position="206"/>
    </location>
</feature>
<evidence type="ECO:0000256" key="10">
    <source>
        <dbReference type="RuleBase" id="RU366018"/>
    </source>
</evidence>
<dbReference type="GO" id="GO:0016567">
    <property type="term" value="P:protein ubiquitination"/>
    <property type="evidence" value="ECO:0007669"/>
    <property type="project" value="UniProtKB-UniRule"/>
</dbReference>
<reference evidence="13 14" key="1">
    <citation type="submission" date="2024-03" db="EMBL/GenBank/DDBJ databases">
        <title>WGS assembly of Saponaria officinalis var. Norfolk2.</title>
        <authorList>
            <person name="Jenkins J."/>
            <person name="Shu S."/>
            <person name="Grimwood J."/>
            <person name="Barry K."/>
            <person name="Goodstein D."/>
            <person name="Schmutz J."/>
            <person name="Leebens-Mack J."/>
            <person name="Osbourn A."/>
        </authorList>
    </citation>
    <scope>NUCLEOTIDE SEQUENCE [LARGE SCALE GENOMIC DNA]</scope>
    <source>
        <strain evidence="14">cv. Norfolk2</strain>
        <strain evidence="13">JIC</strain>
        <tissue evidence="13">Leaf</tissue>
    </source>
</reference>
<dbReference type="EC" id="2.3.2.27" evidence="10"/>
<dbReference type="Pfam" id="PF02207">
    <property type="entry name" value="zf-UBR"/>
    <property type="match status" value="1"/>
</dbReference>
<evidence type="ECO:0000256" key="1">
    <source>
        <dbReference type="ARBA" id="ARBA00000900"/>
    </source>
</evidence>
<name>A0AAW1HJY1_SAPOF</name>
<dbReference type="CDD" id="cd19673">
    <property type="entry name" value="UBR-box_UBR3"/>
    <property type="match status" value="1"/>
</dbReference>
<keyword evidence="7 10" id="KW-0862">Zinc</keyword>
<dbReference type="Pfam" id="PF18995">
    <property type="entry name" value="PRT6_C"/>
    <property type="match status" value="1"/>
</dbReference>
<keyword evidence="5 10" id="KW-0863">Zinc-finger</keyword>
<keyword evidence="3 10" id="KW-0808">Transferase</keyword>
<gene>
    <name evidence="13" type="ORF">RND81_11G088300</name>
</gene>
<dbReference type="InterPro" id="IPR039164">
    <property type="entry name" value="UBR1-like"/>
</dbReference>
<evidence type="ECO:0000256" key="9">
    <source>
        <dbReference type="PROSITE-ProRule" id="PRU00508"/>
    </source>
</evidence>
<dbReference type="GO" id="GO:0005737">
    <property type="term" value="C:cytoplasm"/>
    <property type="evidence" value="ECO:0007669"/>
    <property type="project" value="TreeGrafter"/>
</dbReference>
<protein>
    <recommendedName>
        <fullName evidence="10">E3 ubiquitin-protein ligase</fullName>
        <ecNumber evidence="10">2.3.2.27</ecNumber>
    </recommendedName>
</protein>
<dbReference type="FunFam" id="2.10.110.30:FF:000002">
    <property type="entry name" value="Putative e3 ubiquitin-protein ligase ubr3"/>
    <property type="match status" value="1"/>
</dbReference>
<proteinExistence type="inferred from homology"/>
<dbReference type="InterPro" id="IPR003126">
    <property type="entry name" value="Znf_UBR"/>
</dbReference>
<dbReference type="Pfam" id="PF22960">
    <property type="entry name" value="WHD_UBR1"/>
    <property type="match status" value="1"/>
</dbReference>
<evidence type="ECO:0000256" key="4">
    <source>
        <dbReference type="ARBA" id="ARBA00022723"/>
    </source>
</evidence>
<comment type="catalytic activity">
    <reaction evidence="1 10">
        <text>S-ubiquitinyl-[E2 ubiquitin-conjugating enzyme]-L-cysteine + [acceptor protein]-L-lysine = [E2 ubiquitin-conjugating enzyme]-L-cysteine + N(6)-ubiquitinyl-[acceptor protein]-L-lysine.</text>
        <dbReference type="EC" id="2.3.2.27"/>
    </reaction>
</comment>
<dbReference type="PANTHER" id="PTHR21497:SF53">
    <property type="entry name" value="E3 UBIQUITIN-PROTEIN LIGASE PRT6"/>
    <property type="match status" value="1"/>
</dbReference>